<evidence type="ECO:0000256" key="2">
    <source>
        <dbReference type="ARBA" id="ARBA00023015"/>
    </source>
</evidence>
<dbReference type="Gene3D" id="1.10.10.10">
    <property type="entry name" value="Winged helix-like DNA-binding domain superfamily/Winged helix DNA-binding domain"/>
    <property type="match status" value="1"/>
</dbReference>
<dbReference type="InterPro" id="IPR036388">
    <property type="entry name" value="WH-like_DNA-bd_sf"/>
</dbReference>
<dbReference type="InterPro" id="IPR005119">
    <property type="entry name" value="LysR_subst-bd"/>
</dbReference>
<dbReference type="PROSITE" id="PS50931">
    <property type="entry name" value="HTH_LYSR"/>
    <property type="match status" value="1"/>
</dbReference>
<dbReference type="InterPro" id="IPR036390">
    <property type="entry name" value="WH_DNA-bd_sf"/>
</dbReference>
<dbReference type="EMBL" id="CP034328">
    <property type="protein sequence ID" value="AZL58462.1"/>
    <property type="molecule type" value="Genomic_DNA"/>
</dbReference>
<evidence type="ECO:0000256" key="3">
    <source>
        <dbReference type="ARBA" id="ARBA00023125"/>
    </source>
</evidence>
<dbReference type="InterPro" id="IPR017685">
    <property type="entry name" value="ArgP"/>
</dbReference>
<dbReference type="InterPro" id="IPR000847">
    <property type="entry name" value="LysR_HTH_N"/>
</dbReference>
<dbReference type="Gene3D" id="3.40.190.290">
    <property type="match status" value="1"/>
</dbReference>
<sequence>MSRFDYDSLTILAAVIREGSFEAAAKSMKVTQSAVSQRIKQLEEKVGVVLVARGRPCVPTEAGLQFFRHVEQVGLLQQELAERMRALVGGEEGIAATVRIGVNNDSLATWFPKLIKLATKELGILFDILPDDQEHTESSLRSGDALAVITTMETPVQGCKIISLGSMEYVAVASPELYQAHFADGVSLEALRTCISVAFNRKDTIQDQWMTTCFGATVPLSIHYVPSYEGYLSCCLNGAGWGLVPSIAGNPYIKRGELVELSPGKKVSIALHWQAAMQSSEILRRLGNMVLEVAREHLVPDRFRPN</sequence>
<keyword evidence="4" id="KW-0804">Transcription</keyword>
<dbReference type="GO" id="GO:0003677">
    <property type="term" value="F:DNA binding"/>
    <property type="evidence" value="ECO:0007669"/>
    <property type="project" value="UniProtKB-KW"/>
</dbReference>
<dbReference type="NCBIfam" id="TIGR03298">
    <property type="entry name" value="argP"/>
    <property type="match status" value="1"/>
</dbReference>
<name>A0A3S8U4B1_9RHOB</name>
<dbReference type="PANTHER" id="PTHR30579">
    <property type="entry name" value="TRANSCRIPTIONAL REGULATOR"/>
    <property type="match status" value="1"/>
</dbReference>
<keyword evidence="3" id="KW-0238">DNA-binding</keyword>
<dbReference type="InterPro" id="IPR050176">
    <property type="entry name" value="LTTR"/>
</dbReference>
<dbReference type="KEGG" id="taw:EI545_06225"/>
<dbReference type="NCBIfam" id="NF009888">
    <property type="entry name" value="PRK13348.1"/>
    <property type="match status" value="1"/>
</dbReference>
<evidence type="ECO:0000259" key="5">
    <source>
        <dbReference type="PROSITE" id="PS50931"/>
    </source>
</evidence>
<dbReference type="Pfam" id="PF03466">
    <property type="entry name" value="LysR_substrate"/>
    <property type="match status" value="1"/>
</dbReference>
<proteinExistence type="inferred from homology"/>
<reference evidence="6 7" key="1">
    <citation type="submission" date="2018-12" db="EMBL/GenBank/DDBJ databases">
        <title>Complete genome sequencing of Tabrizicola sp. K13M18.</title>
        <authorList>
            <person name="Bae J.-W."/>
        </authorList>
    </citation>
    <scope>NUCLEOTIDE SEQUENCE [LARGE SCALE GENOMIC DNA]</scope>
    <source>
        <strain evidence="6 7">K13M18</strain>
    </source>
</reference>
<evidence type="ECO:0000256" key="1">
    <source>
        <dbReference type="ARBA" id="ARBA00009437"/>
    </source>
</evidence>
<comment type="similarity">
    <text evidence="1">Belongs to the LysR transcriptional regulatory family.</text>
</comment>
<accession>A0A3S8U4B1</accession>
<dbReference type="PRINTS" id="PR00039">
    <property type="entry name" value="HTHLYSR"/>
</dbReference>
<protein>
    <submittedName>
        <fullName evidence="6">LysR family transcriptional regulator ArgP</fullName>
    </submittedName>
</protein>
<dbReference type="AlphaFoldDB" id="A0A3S8U4B1"/>
<dbReference type="PANTHER" id="PTHR30579:SF2">
    <property type="entry name" value="HTH-TYPE TRANSCRIPTIONAL REGULATOR ARGP"/>
    <property type="match status" value="1"/>
</dbReference>
<dbReference type="NCBIfam" id="NF002964">
    <property type="entry name" value="PRK03635.1"/>
    <property type="match status" value="1"/>
</dbReference>
<feature type="domain" description="HTH lysR-type" evidence="5">
    <location>
        <begin position="4"/>
        <end position="60"/>
    </location>
</feature>
<dbReference type="RefSeq" id="WP_125324663.1">
    <property type="nucleotide sequence ID" value="NZ_CP034328.1"/>
</dbReference>
<dbReference type="Proteomes" id="UP000282002">
    <property type="component" value="Chromosome"/>
</dbReference>
<evidence type="ECO:0000313" key="7">
    <source>
        <dbReference type="Proteomes" id="UP000282002"/>
    </source>
</evidence>
<dbReference type="Pfam" id="PF00126">
    <property type="entry name" value="HTH_1"/>
    <property type="match status" value="1"/>
</dbReference>
<dbReference type="GO" id="GO:0003700">
    <property type="term" value="F:DNA-binding transcription factor activity"/>
    <property type="evidence" value="ECO:0007669"/>
    <property type="project" value="InterPro"/>
</dbReference>
<dbReference type="SUPFAM" id="SSF46785">
    <property type="entry name" value="Winged helix' DNA-binding domain"/>
    <property type="match status" value="1"/>
</dbReference>
<keyword evidence="7" id="KW-1185">Reference proteome</keyword>
<dbReference type="OrthoDB" id="3252676at2"/>
<keyword evidence="2" id="KW-0805">Transcription regulation</keyword>
<evidence type="ECO:0000313" key="6">
    <source>
        <dbReference type="EMBL" id="AZL58462.1"/>
    </source>
</evidence>
<gene>
    <name evidence="6" type="ORF">EI545_06225</name>
</gene>
<evidence type="ECO:0000256" key="4">
    <source>
        <dbReference type="ARBA" id="ARBA00023163"/>
    </source>
</evidence>
<organism evidence="6 7">
    <name type="scientific">Tabrizicola piscis</name>
    <dbReference type="NCBI Taxonomy" id="2494374"/>
    <lineage>
        <taxon>Bacteria</taxon>
        <taxon>Pseudomonadati</taxon>
        <taxon>Pseudomonadota</taxon>
        <taxon>Alphaproteobacteria</taxon>
        <taxon>Rhodobacterales</taxon>
        <taxon>Paracoccaceae</taxon>
        <taxon>Tabrizicola</taxon>
    </lineage>
</organism>
<dbReference type="SUPFAM" id="SSF53850">
    <property type="entry name" value="Periplasmic binding protein-like II"/>
    <property type="match status" value="1"/>
</dbReference>